<dbReference type="InterPro" id="IPR043168">
    <property type="entry name" value="DegV_C"/>
</dbReference>
<dbReference type="EMBL" id="JAZGJQ010000001">
    <property type="protein sequence ID" value="MEE6146418.1"/>
    <property type="molecule type" value="Genomic_DNA"/>
</dbReference>
<evidence type="ECO:0000313" key="3">
    <source>
        <dbReference type="Proteomes" id="UP001332931"/>
    </source>
</evidence>
<evidence type="ECO:0000313" key="2">
    <source>
        <dbReference type="EMBL" id="MEE6146418.1"/>
    </source>
</evidence>
<dbReference type="PANTHER" id="PTHR33434">
    <property type="entry name" value="DEGV DOMAIN-CONTAINING PROTEIN DR_1986-RELATED"/>
    <property type="match status" value="1"/>
</dbReference>
<dbReference type="PROSITE" id="PS51482">
    <property type="entry name" value="DEGV"/>
    <property type="match status" value="1"/>
</dbReference>
<dbReference type="InterPro" id="IPR003797">
    <property type="entry name" value="DegV"/>
</dbReference>
<keyword evidence="1" id="KW-0446">Lipid-binding</keyword>
<dbReference type="NCBIfam" id="TIGR00762">
    <property type="entry name" value="DegV"/>
    <property type="match status" value="1"/>
</dbReference>
<gene>
    <name evidence="2" type="ORF">VXJ25_00190</name>
</gene>
<dbReference type="Proteomes" id="UP001332931">
    <property type="component" value="Unassembled WGS sequence"/>
</dbReference>
<evidence type="ECO:0000256" key="1">
    <source>
        <dbReference type="ARBA" id="ARBA00023121"/>
    </source>
</evidence>
<name>A0ABU7R752_9ACTN</name>
<sequence length="287" mass="31883">MPKYVLVAETGSDIHADTAREYGIVVVPMHVNFGGRSRDDDSFPPEELYENFEETGECPRTAGCSPADFAPVFDRIHADEPDAQIVYLAYSAVTTVSMESARIAAEGRDYVTLIDTKAVSSAQRLIVTNVARWLRENPDATPYDIREFVADQSRRIRFAFLPGELKFLRAGGRLTNAAFLGATLLRIKPTIEMVDGRLVATKKRTGSIRKCMTELCEHFCTREPMDLSRVCFTYTSGDEPDERVRKACEKVVRHHGAQEIEWVKSGCVIASHSGPNSFAITALAAKD</sequence>
<keyword evidence="3" id="KW-1185">Reference proteome</keyword>
<dbReference type="InterPro" id="IPR050270">
    <property type="entry name" value="DegV_domain_contain"/>
</dbReference>
<proteinExistence type="predicted"/>
<organism evidence="2 3">
    <name type="scientific">Olsenella absiana</name>
    <dbReference type="NCBI Taxonomy" id="3115222"/>
    <lineage>
        <taxon>Bacteria</taxon>
        <taxon>Bacillati</taxon>
        <taxon>Actinomycetota</taxon>
        <taxon>Coriobacteriia</taxon>
        <taxon>Coriobacteriales</taxon>
        <taxon>Atopobiaceae</taxon>
        <taxon>Olsenella</taxon>
    </lineage>
</organism>
<dbReference type="PANTHER" id="PTHR33434:SF2">
    <property type="entry name" value="FATTY ACID-BINDING PROTEIN TM_1468"/>
    <property type="match status" value="1"/>
</dbReference>
<dbReference type="SUPFAM" id="SSF82549">
    <property type="entry name" value="DAK1/DegV-like"/>
    <property type="match status" value="1"/>
</dbReference>
<comment type="caution">
    <text evidence="2">The sequence shown here is derived from an EMBL/GenBank/DDBJ whole genome shotgun (WGS) entry which is preliminary data.</text>
</comment>
<dbReference type="RefSeq" id="WP_330957184.1">
    <property type="nucleotide sequence ID" value="NZ_JAZGJQ010000001.1"/>
</dbReference>
<protein>
    <submittedName>
        <fullName evidence="2">DegV family protein</fullName>
    </submittedName>
</protein>
<reference evidence="2 3" key="1">
    <citation type="submission" date="2024-01" db="EMBL/GenBank/DDBJ databases">
        <title>Description of Olsenella sp. nov., isolated from pig feces.</title>
        <authorList>
            <person name="Chang Y.-H."/>
        </authorList>
    </citation>
    <scope>NUCLEOTIDE SEQUENCE [LARGE SCALE GENOMIC DNA]</scope>
    <source>
        <strain evidence="2 3">YH-ols2223</strain>
    </source>
</reference>
<dbReference type="Gene3D" id="3.40.50.10170">
    <property type="match status" value="1"/>
</dbReference>
<dbReference type="Pfam" id="PF02645">
    <property type="entry name" value="DegV"/>
    <property type="match status" value="1"/>
</dbReference>
<dbReference type="Gene3D" id="3.30.1180.10">
    <property type="match status" value="1"/>
</dbReference>
<accession>A0ABU7R752</accession>